<dbReference type="EMBL" id="BAAADV010000007">
    <property type="protein sequence ID" value="GAA0681182.1"/>
    <property type="molecule type" value="Genomic_DNA"/>
</dbReference>
<keyword evidence="3" id="KW-1185">Reference proteome</keyword>
<dbReference type="RefSeq" id="WP_343775254.1">
    <property type="nucleotide sequence ID" value="NZ_BAAADV010000007.1"/>
</dbReference>
<feature type="transmembrane region" description="Helical" evidence="1">
    <location>
        <begin position="118"/>
        <end position="139"/>
    </location>
</feature>
<name>A0AAV3TCV4_9EURY</name>
<feature type="transmembrane region" description="Helical" evidence="1">
    <location>
        <begin position="27"/>
        <end position="55"/>
    </location>
</feature>
<organism evidence="2 3">
    <name type="scientific">Natronoarchaeum mannanilyticum</name>
    <dbReference type="NCBI Taxonomy" id="926360"/>
    <lineage>
        <taxon>Archaea</taxon>
        <taxon>Methanobacteriati</taxon>
        <taxon>Methanobacteriota</taxon>
        <taxon>Stenosarchaea group</taxon>
        <taxon>Halobacteria</taxon>
        <taxon>Halobacteriales</taxon>
        <taxon>Natronoarchaeaceae</taxon>
    </lineage>
</organism>
<comment type="caution">
    <text evidence="2">The sequence shown here is derived from an EMBL/GenBank/DDBJ whole genome shotgun (WGS) entry which is preliminary data.</text>
</comment>
<dbReference type="AlphaFoldDB" id="A0AAV3TCV4"/>
<evidence type="ECO:0000313" key="3">
    <source>
        <dbReference type="Proteomes" id="UP001500420"/>
    </source>
</evidence>
<protein>
    <recommendedName>
        <fullName evidence="4">DUF624 domain-containing protein</fullName>
    </recommendedName>
</protein>
<keyword evidence="1" id="KW-0472">Membrane</keyword>
<accession>A0AAV3TCV4</accession>
<evidence type="ECO:0000313" key="2">
    <source>
        <dbReference type="EMBL" id="GAA0681182.1"/>
    </source>
</evidence>
<proteinExistence type="predicted"/>
<feature type="transmembrane region" description="Helical" evidence="1">
    <location>
        <begin position="176"/>
        <end position="202"/>
    </location>
</feature>
<reference evidence="2 3" key="1">
    <citation type="journal article" date="2019" name="Int. J. Syst. Evol. Microbiol.">
        <title>The Global Catalogue of Microorganisms (GCM) 10K type strain sequencing project: providing services to taxonomists for standard genome sequencing and annotation.</title>
        <authorList>
            <consortium name="The Broad Institute Genomics Platform"/>
            <consortium name="The Broad Institute Genome Sequencing Center for Infectious Disease"/>
            <person name="Wu L."/>
            <person name="Ma J."/>
        </authorList>
    </citation>
    <scope>NUCLEOTIDE SEQUENCE [LARGE SCALE GENOMIC DNA]</scope>
    <source>
        <strain evidence="2 3">JCM 16328</strain>
    </source>
</reference>
<sequence length="226" mass="24303">MSANATVTASDFWNSLRGVGRLVYDEIIPISIISLAATVLAVPLLTIGPICIAAVATMTEIAERRGSARPRSERQRARAFPAAIRRYFRAGLPFSLLICFTLLNLVTYVLLARANDSVVFWLGTALALYTLIAVVALTFRAGSLLVRAEDTPGTRALVSESIDVWLRSPWYSLLHLLIAGFVFVGMLLVTPAAMLLLVGTLATLEVVAFADLAGGGAGKFFEQSDE</sequence>
<keyword evidence="1" id="KW-1133">Transmembrane helix</keyword>
<feature type="transmembrane region" description="Helical" evidence="1">
    <location>
        <begin position="94"/>
        <end position="112"/>
    </location>
</feature>
<evidence type="ECO:0000256" key="1">
    <source>
        <dbReference type="SAM" id="Phobius"/>
    </source>
</evidence>
<dbReference type="Proteomes" id="UP001500420">
    <property type="component" value="Unassembled WGS sequence"/>
</dbReference>
<evidence type="ECO:0008006" key="4">
    <source>
        <dbReference type="Google" id="ProtNLM"/>
    </source>
</evidence>
<keyword evidence="1" id="KW-0812">Transmembrane</keyword>
<gene>
    <name evidence="2" type="ORF">GCM10009020_32750</name>
</gene>